<proteinExistence type="predicted"/>
<dbReference type="Gene3D" id="3.30.60.190">
    <property type="match status" value="1"/>
</dbReference>
<dbReference type="PANTHER" id="PTHR15555:SF0">
    <property type="entry name" value="ZINC FINGER HIT DOMAIN-CONTAINING PROTEIN 2"/>
    <property type="match status" value="1"/>
</dbReference>
<gene>
    <name evidence="3" type="ORF">QYE76_012134</name>
</gene>
<dbReference type="AlphaFoldDB" id="A0AAD8TYP3"/>
<dbReference type="Proteomes" id="UP001231189">
    <property type="component" value="Unassembled WGS sequence"/>
</dbReference>
<dbReference type="InterPro" id="IPR007529">
    <property type="entry name" value="Znf_HIT"/>
</dbReference>
<dbReference type="SUPFAM" id="SSF144232">
    <property type="entry name" value="HIT/MYND zinc finger-like"/>
    <property type="match status" value="1"/>
</dbReference>
<evidence type="ECO:0000259" key="2">
    <source>
        <dbReference type="PROSITE" id="PS51083"/>
    </source>
</evidence>
<feature type="domain" description="HIT-type" evidence="2">
    <location>
        <begin position="12"/>
        <end position="56"/>
    </location>
</feature>
<keyword evidence="1" id="KW-0863">Zinc-finger</keyword>
<organism evidence="3 4">
    <name type="scientific">Lolium multiflorum</name>
    <name type="common">Italian ryegrass</name>
    <name type="synonym">Lolium perenne subsp. multiflorum</name>
    <dbReference type="NCBI Taxonomy" id="4521"/>
    <lineage>
        <taxon>Eukaryota</taxon>
        <taxon>Viridiplantae</taxon>
        <taxon>Streptophyta</taxon>
        <taxon>Embryophyta</taxon>
        <taxon>Tracheophyta</taxon>
        <taxon>Spermatophyta</taxon>
        <taxon>Magnoliopsida</taxon>
        <taxon>Liliopsida</taxon>
        <taxon>Poales</taxon>
        <taxon>Poaceae</taxon>
        <taxon>BOP clade</taxon>
        <taxon>Pooideae</taxon>
        <taxon>Poodae</taxon>
        <taxon>Poeae</taxon>
        <taxon>Poeae Chloroplast Group 2 (Poeae type)</taxon>
        <taxon>Loliodinae</taxon>
        <taxon>Loliinae</taxon>
        <taxon>Lolium</taxon>
    </lineage>
</organism>
<sequence>MPELSAETRVICRVCVLPAPRSPLPTCQKQFAQYTCPRCNSRYCSLMCYKGHSNQCTELFMRENVTEELKQIQPEDESKRQMLDILKRFHLEDEMESDGEDESMFSEELIQKVISGDEINLEDLSDDEMKRFRQALASGELSKMIQPWTPWWKNPAAKSISLSHDGSQLIRELSTDVTTLSDSTAASESIISEIPEGPESPLPSLKQLTRAEPSPLLTVHLVDILYSYCFTLRLYNGDWHSDPFGASTVALSMSKVMGRMLNLRQLIQAGESMLKEEKVGKTERAQSSQKLRAADRKLFFITCWAHEQPVDTWPSLAHLVEVQKASLEELDNRSGLRKAGRKDNRQSKVLIEEV</sequence>
<keyword evidence="4" id="KW-1185">Reference proteome</keyword>
<dbReference type="PANTHER" id="PTHR15555">
    <property type="entry name" value="ZINC FINGER HIT DOMAIN CONTAINING PROTEIN 2 PROTEIN FON -RELATED"/>
    <property type="match status" value="1"/>
</dbReference>
<name>A0AAD8TYP3_LOLMU</name>
<evidence type="ECO:0000256" key="1">
    <source>
        <dbReference type="PROSITE-ProRule" id="PRU00453"/>
    </source>
</evidence>
<keyword evidence="1" id="KW-0479">Metal-binding</keyword>
<dbReference type="EMBL" id="JAUUTY010000001">
    <property type="protein sequence ID" value="KAK1695437.1"/>
    <property type="molecule type" value="Genomic_DNA"/>
</dbReference>
<dbReference type="InterPro" id="IPR039646">
    <property type="entry name" value="ZNHIT2"/>
</dbReference>
<dbReference type="CDD" id="cd23024">
    <property type="entry name" value="zf-HIT_ZNHIT2-3"/>
    <property type="match status" value="1"/>
</dbReference>
<comment type="caution">
    <text evidence="3">The sequence shown here is derived from an EMBL/GenBank/DDBJ whole genome shotgun (WGS) entry which is preliminary data.</text>
</comment>
<protein>
    <recommendedName>
        <fullName evidence="2">HIT-type domain-containing protein</fullName>
    </recommendedName>
</protein>
<dbReference type="PROSITE" id="PS51083">
    <property type="entry name" value="ZF_HIT"/>
    <property type="match status" value="1"/>
</dbReference>
<accession>A0AAD8TYP3</accession>
<dbReference type="GO" id="GO:0008270">
    <property type="term" value="F:zinc ion binding"/>
    <property type="evidence" value="ECO:0007669"/>
    <property type="project" value="UniProtKB-UniRule"/>
</dbReference>
<evidence type="ECO:0000313" key="3">
    <source>
        <dbReference type="EMBL" id="KAK1695437.1"/>
    </source>
</evidence>
<keyword evidence="1" id="KW-0862">Zinc</keyword>
<reference evidence="3" key="1">
    <citation type="submission" date="2023-07" db="EMBL/GenBank/DDBJ databases">
        <title>A chromosome-level genome assembly of Lolium multiflorum.</title>
        <authorList>
            <person name="Chen Y."/>
            <person name="Copetti D."/>
            <person name="Kolliker R."/>
            <person name="Studer B."/>
        </authorList>
    </citation>
    <scope>NUCLEOTIDE SEQUENCE</scope>
    <source>
        <strain evidence="3">02402/16</strain>
        <tissue evidence="3">Leaf</tissue>
    </source>
</reference>
<evidence type="ECO:0000313" key="4">
    <source>
        <dbReference type="Proteomes" id="UP001231189"/>
    </source>
</evidence>
<dbReference type="Pfam" id="PF04438">
    <property type="entry name" value="zf-HIT"/>
    <property type="match status" value="1"/>
</dbReference>